<dbReference type="SUPFAM" id="SSF81296">
    <property type="entry name" value="E set domains"/>
    <property type="match status" value="1"/>
</dbReference>
<keyword evidence="3" id="KW-0964">Secreted</keyword>
<dbReference type="InterPro" id="IPR014756">
    <property type="entry name" value="Ig_E-set"/>
</dbReference>
<dbReference type="EMBL" id="BLXT01002928">
    <property type="protein sequence ID" value="GFN98954.1"/>
    <property type="molecule type" value="Genomic_DNA"/>
</dbReference>
<keyword evidence="9" id="KW-1185">Reference proteome</keyword>
<dbReference type="GO" id="GO:0005576">
    <property type="term" value="C:extracellular region"/>
    <property type="evidence" value="ECO:0007669"/>
    <property type="project" value="UniProtKB-SubCell"/>
</dbReference>
<dbReference type="Gene3D" id="2.60.40.770">
    <property type="match status" value="1"/>
</dbReference>
<dbReference type="FunFam" id="2.60.40.770:FF:000001">
    <property type="entry name" value="NPC intracellular cholesterol transporter 2"/>
    <property type="match status" value="1"/>
</dbReference>
<keyword evidence="4 6" id="KW-0732">Signal</keyword>
<feature type="signal peptide" evidence="6">
    <location>
        <begin position="1"/>
        <end position="19"/>
    </location>
</feature>
<accession>A0AAV3ZUW4</accession>
<dbReference type="CDD" id="cd00916">
    <property type="entry name" value="Npc2_like"/>
    <property type="match status" value="1"/>
</dbReference>
<organism evidence="8 9">
    <name type="scientific">Plakobranchus ocellatus</name>
    <dbReference type="NCBI Taxonomy" id="259542"/>
    <lineage>
        <taxon>Eukaryota</taxon>
        <taxon>Metazoa</taxon>
        <taxon>Spiralia</taxon>
        <taxon>Lophotrochozoa</taxon>
        <taxon>Mollusca</taxon>
        <taxon>Gastropoda</taxon>
        <taxon>Heterobranchia</taxon>
        <taxon>Euthyneura</taxon>
        <taxon>Panpulmonata</taxon>
        <taxon>Sacoglossa</taxon>
        <taxon>Placobranchoidea</taxon>
        <taxon>Plakobranchidae</taxon>
        <taxon>Plakobranchus</taxon>
    </lineage>
</organism>
<dbReference type="AlphaFoldDB" id="A0AAV3ZUW4"/>
<dbReference type="InterPro" id="IPR039670">
    <property type="entry name" value="NPC2-like"/>
</dbReference>
<comment type="subcellular location">
    <subcellularLocation>
        <location evidence="1">Secreted</location>
    </subcellularLocation>
</comment>
<evidence type="ECO:0000256" key="1">
    <source>
        <dbReference type="ARBA" id="ARBA00004613"/>
    </source>
</evidence>
<keyword evidence="5" id="KW-1015">Disulfide bond</keyword>
<name>A0AAV3ZUW4_9GAST</name>
<dbReference type="GO" id="GO:0032934">
    <property type="term" value="F:sterol binding"/>
    <property type="evidence" value="ECO:0007669"/>
    <property type="project" value="InterPro"/>
</dbReference>
<evidence type="ECO:0000256" key="2">
    <source>
        <dbReference type="ARBA" id="ARBA00006370"/>
    </source>
</evidence>
<dbReference type="Proteomes" id="UP000735302">
    <property type="component" value="Unassembled WGS sequence"/>
</dbReference>
<evidence type="ECO:0000256" key="6">
    <source>
        <dbReference type="SAM" id="SignalP"/>
    </source>
</evidence>
<dbReference type="Pfam" id="PF02221">
    <property type="entry name" value="E1_DerP2_DerF2"/>
    <property type="match status" value="1"/>
</dbReference>
<evidence type="ECO:0000313" key="9">
    <source>
        <dbReference type="Proteomes" id="UP000735302"/>
    </source>
</evidence>
<dbReference type="PANTHER" id="PTHR11306">
    <property type="entry name" value="NIEMANN PICK TYPE C2 PROTEIN NPC2-RELATED"/>
    <property type="match status" value="1"/>
</dbReference>
<feature type="domain" description="MD-2-related lipid-recognition" evidence="7">
    <location>
        <begin position="24"/>
        <end position="143"/>
    </location>
</feature>
<evidence type="ECO:0000259" key="7">
    <source>
        <dbReference type="SMART" id="SM00737"/>
    </source>
</evidence>
<evidence type="ECO:0000256" key="3">
    <source>
        <dbReference type="ARBA" id="ARBA00022525"/>
    </source>
</evidence>
<evidence type="ECO:0000256" key="4">
    <source>
        <dbReference type="ARBA" id="ARBA00022729"/>
    </source>
</evidence>
<evidence type="ECO:0000256" key="5">
    <source>
        <dbReference type="ARBA" id="ARBA00023157"/>
    </source>
</evidence>
<feature type="chain" id="PRO_5043898665" evidence="6">
    <location>
        <begin position="20"/>
        <end position="147"/>
    </location>
</feature>
<dbReference type="GO" id="GO:0032367">
    <property type="term" value="P:intracellular cholesterol transport"/>
    <property type="evidence" value="ECO:0007669"/>
    <property type="project" value="InterPro"/>
</dbReference>
<dbReference type="InterPro" id="IPR003172">
    <property type="entry name" value="ML_dom"/>
</dbReference>
<sequence length="147" mass="15491">MNPSTVLTVLCLGLAVAAAENIPIKDCGSKLATITAIDISPCPQIPCPFKRGTTGNITVNFTSKAEITNATSVVHGIIAGVPVPFPLKDKNACHNMKCPIQIGDKVVYKNGVPVLKSYPTIEVLVKYEIVSAGQDVICFTVPVQITA</sequence>
<comment type="similarity">
    <text evidence="2">Belongs to the NPC2 family.</text>
</comment>
<dbReference type="SMART" id="SM00737">
    <property type="entry name" value="ML"/>
    <property type="match status" value="1"/>
</dbReference>
<comment type="caution">
    <text evidence="8">The sequence shown here is derived from an EMBL/GenBank/DDBJ whole genome shotgun (WGS) entry which is preliminary data.</text>
</comment>
<reference evidence="8 9" key="1">
    <citation type="journal article" date="2021" name="Elife">
        <title>Chloroplast acquisition without the gene transfer in kleptoplastic sea slugs, Plakobranchus ocellatus.</title>
        <authorList>
            <person name="Maeda T."/>
            <person name="Takahashi S."/>
            <person name="Yoshida T."/>
            <person name="Shimamura S."/>
            <person name="Takaki Y."/>
            <person name="Nagai Y."/>
            <person name="Toyoda A."/>
            <person name="Suzuki Y."/>
            <person name="Arimoto A."/>
            <person name="Ishii H."/>
            <person name="Satoh N."/>
            <person name="Nishiyama T."/>
            <person name="Hasebe M."/>
            <person name="Maruyama T."/>
            <person name="Minagawa J."/>
            <person name="Obokata J."/>
            <person name="Shigenobu S."/>
        </authorList>
    </citation>
    <scope>NUCLEOTIDE SEQUENCE [LARGE SCALE GENOMIC DNA]</scope>
</reference>
<protein>
    <submittedName>
        <fullName evidence="8">Epididymal secretory protein e1</fullName>
    </submittedName>
</protein>
<dbReference type="InterPro" id="IPR033916">
    <property type="entry name" value="ML_Npc2-like"/>
</dbReference>
<dbReference type="PANTHER" id="PTHR11306:SF68">
    <property type="entry name" value="NPC INTRACELLULAR CHOLESTEROL TRANSPORTER 2"/>
    <property type="match status" value="1"/>
</dbReference>
<evidence type="ECO:0000313" key="8">
    <source>
        <dbReference type="EMBL" id="GFN98954.1"/>
    </source>
</evidence>
<gene>
    <name evidence="8" type="ORF">PoB_002546000</name>
</gene>
<proteinExistence type="inferred from homology"/>